<dbReference type="InterPro" id="IPR036881">
    <property type="entry name" value="Glyco_hydro_3_C_sf"/>
</dbReference>
<feature type="domain" description="Fibronectin type III-like" evidence="7">
    <location>
        <begin position="128"/>
        <end position="153"/>
    </location>
</feature>
<evidence type="ECO:0000256" key="1">
    <source>
        <dbReference type="ARBA" id="ARBA00000448"/>
    </source>
</evidence>
<comment type="similarity">
    <text evidence="2">Belongs to the glycosyl hydrolase 3 family.</text>
</comment>
<dbReference type="Pfam" id="PF01915">
    <property type="entry name" value="Glyco_hydro_3_C"/>
    <property type="match status" value="1"/>
</dbReference>
<evidence type="ECO:0000256" key="3">
    <source>
        <dbReference type="ARBA" id="ARBA00012744"/>
    </source>
</evidence>
<proteinExistence type="inferred from homology"/>
<reference evidence="8 9" key="1">
    <citation type="submission" date="2024-04" db="EMBL/GenBank/DDBJ databases">
        <title>Tritrichomonas musculus Genome.</title>
        <authorList>
            <person name="Alves-Ferreira E."/>
            <person name="Grigg M."/>
            <person name="Lorenzi H."/>
            <person name="Galac M."/>
        </authorList>
    </citation>
    <scope>NUCLEOTIDE SEQUENCE [LARGE SCALE GENOMIC DNA]</scope>
    <source>
        <strain evidence="8 9">EAF2021</strain>
    </source>
</reference>
<evidence type="ECO:0000256" key="4">
    <source>
        <dbReference type="ARBA" id="ARBA00022801"/>
    </source>
</evidence>
<dbReference type="InterPro" id="IPR026891">
    <property type="entry name" value="Fn3-like"/>
</dbReference>
<dbReference type="SUPFAM" id="SSF52279">
    <property type="entry name" value="Beta-D-glucan exohydrolase, C-terminal domain"/>
    <property type="match status" value="1"/>
</dbReference>
<evidence type="ECO:0000313" key="8">
    <source>
        <dbReference type="EMBL" id="KAK8839618.1"/>
    </source>
</evidence>
<dbReference type="Pfam" id="PF14310">
    <property type="entry name" value="Fn3-like"/>
    <property type="match status" value="1"/>
</dbReference>
<gene>
    <name evidence="8" type="ORF">M9Y10_031983</name>
</gene>
<evidence type="ECO:0000256" key="2">
    <source>
        <dbReference type="ARBA" id="ARBA00005336"/>
    </source>
</evidence>
<sequence length="153" mass="17416">MATRKFPWKLGSMAGVAIADVLVGEYNPSGKLTVTFQKHPGQIPLYYNHYNTGRPCITHNNEKYLSKYLDGFNEPLYTFGYGLSYTTLDFKNLKLSDNKINFNQNLNISVEVSNTGKVAGEETVQLYIRPVIELKGFEKVFLQPGEKKEVHFK</sequence>
<feature type="domain" description="Glycoside hydrolase family 3 C-terminal" evidence="6">
    <location>
        <begin position="8"/>
        <end position="85"/>
    </location>
</feature>
<keyword evidence="5" id="KW-0326">Glycosidase</keyword>
<name>A0ABR2H085_9EUKA</name>
<dbReference type="InterPro" id="IPR002772">
    <property type="entry name" value="Glyco_hydro_3_C"/>
</dbReference>
<keyword evidence="4" id="KW-0378">Hydrolase</keyword>
<accession>A0ABR2H085</accession>
<evidence type="ECO:0000259" key="6">
    <source>
        <dbReference type="Pfam" id="PF01915"/>
    </source>
</evidence>
<dbReference type="PANTHER" id="PTHR42715">
    <property type="entry name" value="BETA-GLUCOSIDASE"/>
    <property type="match status" value="1"/>
</dbReference>
<dbReference type="InterPro" id="IPR050288">
    <property type="entry name" value="Cellulose_deg_GH3"/>
</dbReference>
<dbReference type="Gene3D" id="2.60.40.10">
    <property type="entry name" value="Immunoglobulins"/>
    <property type="match status" value="1"/>
</dbReference>
<evidence type="ECO:0000313" key="9">
    <source>
        <dbReference type="Proteomes" id="UP001470230"/>
    </source>
</evidence>
<dbReference type="InterPro" id="IPR013783">
    <property type="entry name" value="Ig-like_fold"/>
</dbReference>
<keyword evidence="9" id="KW-1185">Reference proteome</keyword>
<dbReference type="EMBL" id="JAPFFF010000051">
    <property type="protein sequence ID" value="KAK8839618.1"/>
    <property type="molecule type" value="Genomic_DNA"/>
</dbReference>
<protein>
    <recommendedName>
        <fullName evidence="3">beta-glucosidase</fullName>
        <ecNumber evidence="3">3.2.1.21</ecNumber>
    </recommendedName>
</protein>
<organism evidence="8 9">
    <name type="scientific">Tritrichomonas musculus</name>
    <dbReference type="NCBI Taxonomy" id="1915356"/>
    <lineage>
        <taxon>Eukaryota</taxon>
        <taxon>Metamonada</taxon>
        <taxon>Parabasalia</taxon>
        <taxon>Tritrichomonadida</taxon>
        <taxon>Tritrichomonadidae</taxon>
        <taxon>Tritrichomonas</taxon>
    </lineage>
</organism>
<evidence type="ECO:0000256" key="5">
    <source>
        <dbReference type="ARBA" id="ARBA00023295"/>
    </source>
</evidence>
<dbReference type="Gene3D" id="3.40.50.1700">
    <property type="entry name" value="Glycoside hydrolase family 3 C-terminal domain"/>
    <property type="match status" value="1"/>
</dbReference>
<dbReference type="Proteomes" id="UP001470230">
    <property type="component" value="Unassembled WGS sequence"/>
</dbReference>
<comment type="caution">
    <text evidence="8">The sequence shown here is derived from an EMBL/GenBank/DDBJ whole genome shotgun (WGS) entry which is preliminary data.</text>
</comment>
<dbReference type="PANTHER" id="PTHR42715:SF10">
    <property type="entry name" value="BETA-GLUCOSIDASE"/>
    <property type="match status" value="1"/>
</dbReference>
<dbReference type="EC" id="3.2.1.21" evidence="3"/>
<comment type="catalytic activity">
    <reaction evidence="1">
        <text>Hydrolysis of terminal, non-reducing beta-D-glucosyl residues with release of beta-D-glucose.</text>
        <dbReference type="EC" id="3.2.1.21"/>
    </reaction>
</comment>
<evidence type="ECO:0000259" key="7">
    <source>
        <dbReference type="Pfam" id="PF14310"/>
    </source>
</evidence>